<keyword evidence="1" id="KW-0812">Transmembrane</keyword>
<organism evidence="2 3">
    <name type="scientific">Daphnia magna</name>
    <dbReference type="NCBI Taxonomy" id="35525"/>
    <lineage>
        <taxon>Eukaryota</taxon>
        <taxon>Metazoa</taxon>
        <taxon>Ecdysozoa</taxon>
        <taxon>Arthropoda</taxon>
        <taxon>Crustacea</taxon>
        <taxon>Branchiopoda</taxon>
        <taxon>Diplostraca</taxon>
        <taxon>Cladocera</taxon>
        <taxon>Anomopoda</taxon>
        <taxon>Daphniidae</taxon>
        <taxon>Daphnia</taxon>
    </lineage>
</organism>
<dbReference type="EMBL" id="JAOYFB010000005">
    <property type="protein sequence ID" value="KAK4017139.1"/>
    <property type="molecule type" value="Genomic_DNA"/>
</dbReference>
<sequence length="144" mass="16282">MSESENSSEDERQSIQFVPANLQVSDNQEATARKLICSARFTRSSSLQLVNGSYQQNTATVLLWTSNNIVHCARHFFLAVGEVQLKVAATVLLWTSNNTAHWARYFFFIVGIASTVLLWTSNNIVHQSFKERVYNLLGKKKKKG</sequence>
<accession>A0ABQ9ZX73</accession>
<evidence type="ECO:0000313" key="3">
    <source>
        <dbReference type="Proteomes" id="UP001234178"/>
    </source>
</evidence>
<evidence type="ECO:0000256" key="1">
    <source>
        <dbReference type="SAM" id="Phobius"/>
    </source>
</evidence>
<gene>
    <name evidence="2" type="ORF">OUZ56_032091</name>
</gene>
<name>A0ABQ9ZX73_9CRUS</name>
<comment type="caution">
    <text evidence="2">The sequence shown here is derived from an EMBL/GenBank/DDBJ whole genome shotgun (WGS) entry which is preliminary data.</text>
</comment>
<evidence type="ECO:0000313" key="2">
    <source>
        <dbReference type="EMBL" id="KAK4017139.1"/>
    </source>
</evidence>
<feature type="transmembrane region" description="Helical" evidence="1">
    <location>
        <begin position="102"/>
        <end position="120"/>
    </location>
</feature>
<keyword evidence="1" id="KW-0472">Membrane</keyword>
<reference evidence="2 3" key="1">
    <citation type="journal article" date="2023" name="Nucleic Acids Res.">
        <title>The hologenome of Daphnia magna reveals possible DNA methylation and microbiome-mediated evolution of the host genome.</title>
        <authorList>
            <person name="Chaturvedi A."/>
            <person name="Li X."/>
            <person name="Dhandapani V."/>
            <person name="Marshall H."/>
            <person name="Kissane S."/>
            <person name="Cuenca-Cambronero M."/>
            <person name="Asole G."/>
            <person name="Calvet F."/>
            <person name="Ruiz-Romero M."/>
            <person name="Marangio P."/>
            <person name="Guigo R."/>
            <person name="Rago D."/>
            <person name="Mirbahai L."/>
            <person name="Eastwood N."/>
            <person name="Colbourne J.K."/>
            <person name="Zhou J."/>
            <person name="Mallon E."/>
            <person name="Orsini L."/>
        </authorList>
    </citation>
    <scope>NUCLEOTIDE SEQUENCE [LARGE SCALE GENOMIC DNA]</scope>
    <source>
        <strain evidence="2">LRV0_1</strain>
    </source>
</reference>
<protein>
    <submittedName>
        <fullName evidence="2">Uncharacterized protein</fullName>
    </submittedName>
</protein>
<dbReference type="Proteomes" id="UP001234178">
    <property type="component" value="Unassembled WGS sequence"/>
</dbReference>
<keyword evidence="3" id="KW-1185">Reference proteome</keyword>
<keyword evidence="1" id="KW-1133">Transmembrane helix</keyword>
<proteinExistence type="predicted"/>